<accession>A0A8A4KCL2</accession>
<name>A0A8A4KCL2_PANAN</name>
<dbReference type="EMBL" id="CP059084">
    <property type="protein sequence ID" value="QTC47857.1"/>
    <property type="molecule type" value="Genomic_DNA"/>
</dbReference>
<dbReference type="AlphaFoldDB" id="A0A8A4KCL2"/>
<reference evidence="1" key="1">
    <citation type="submission" date="2020-07" db="EMBL/GenBank/DDBJ databases">
        <title>Genome Sequences for Panteoa spp. that cause Center Rot in Onions.</title>
        <authorList>
            <person name="Asselin J.A."/>
            <person name="Helmann T."/>
            <person name="Beer S."/>
            <person name="Stodghill P."/>
        </authorList>
    </citation>
    <scope>NUCLEOTIDE SEQUENCE</scope>
    <source>
        <strain evidence="1">OC5a</strain>
    </source>
</reference>
<evidence type="ECO:0000313" key="1">
    <source>
        <dbReference type="EMBL" id="QTC47857.1"/>
    </source>
</evidence>
<dbReference type="Proteomes" id="UP000663901">
    <property type="component" value="Chromosome"/>
</dbReference>
<gene>
    <name evidence="1" type="ORF">H0Z12_10025</name>
</gene>
<proteinExistence type="predicted"/>
<sequence>MLKAIVVTILEGKIVVIKSVGCGHDISILSMRSYLEVGCSYCVNFKDGNDKITVLKKLIEMGALFSYGQGWAPSQVMDYLKERGEINMPYKEIAWNGPGDFVVRER</sequence>
<dbReference type="RefSeq" id="WP_207806644.1">
    <property type="nucleotide sequence ID" value="NZ_CP059084.1"/>
</dbReference>
<evidence type="ECO:0000313" key="2">
    <source>
        <dbReference type="Proteomes" id="UP000663901"/>
    </source>
</evidence>
<protein>
    <submittedName>
        <fullName evidence="1">Uncharacterized protein</fullName>
    </submittedName>
</protein>
<organism evidence="1 2">
    <name type="scientific">Pantoea ananas</name>
    <name type="common">Erwinia uredovora</name>
    <dbReference type="NCBI Taxonomy" id="553"/>
    <lineage>
        <taxon>Bacteria</taxon>
        <taxon>Pseudomonadati</taxon>
        <taxon>Pseudomonadota</taxon>
        <taxon>Gammaproteobacteria</taxon>
        <taxon>Enterobacterales</taxon>
        <taxon>Erwiniaceae</taxon>
        <taxon>Pantoea</taxon>
    </lineage>
</organism>